<dbReference type="Pfam" id="PF13843">
    <property type="entry name" value="DDE_Tnp_1_7"/>
    <property type="match status" value="1"/>
</dbReference>
<proteinExistence type="predicted"/>
<evidence type="ECO:0000259" key="1">
    <source>
        <dbReference type="Pfam" id="PF13843"/>
    </source>
</evidence>
<dbReference type="AlphaFoldDB" id="A0A7J5YJA9"/>
<feature type="domain" description="PiggyBac transposable element-derived protein" evidence="1">
    <location>
        <begin position="3"/>
        <end position="88"/>
    </location>
</feature>
<sequence>MDSREVTMCSTVHAAFSGRTVRRKVKQAGVWQTKTVPVPDTVVDYNRSMGGVDVSDALIGYYSVRHKTMKWYKTFFYHFLDIAVVNSFILHKELHKMRGDPSRTKPHTQKSFREKLAAEMIGEVPSTPPPLPHHHSYACPNATVLKRYCRNCSNAGNKTVKTPVYCTKCQVPLCMTARKNCFLAWHSSD</sequence>
<dbReference type="Proteomes" id="UP000518266">
    <property type="component" value="Unassembled WGS sequence"/>
</dbReference>
<dbReference type="PANTHER" id="PTHR46599">
    <property type="entry name" value="PIGGYBAC TRANSPOSABLE ELEMENT-DERIVED PROTEIN 4"/>
    <property type="match status" value="1"/>
</dbReference>
<protein>
    <recommendedName>
        <fullName evidence="1">PiggyBac transposable element-derived protein domain-containing protein</fullName>
    </recommendedName>
</protein>
<dbReference type="EMBL" id="JAAKFY010000011">
    <property type="protein sequence ID" value="KAF3849574.1"/>
    <property type="molecule type" value="Genomic_DNA"/>
</dbReference>
<accession>A0A7J5YJA9</accession>
<gene>
    <name evidence="2" type="ORF">F7725_019293</name>
</gene>
<dbReference type="OrthoDB" id="118105at2759"/>
<evidence type="ECO:0000313" key="3">
    <source>
        <dbReference type="Proteomes" id="UP000518266"/>
    </source>
</evidence>
<organism evidence="2 3">
    <name type="scientific">Dissostichus mawsoni</name>
    <name type="common">Antarctic cod</name>
    <dbReference type="NCBI Taxonomy" id="36200"/>
    <lineage>
        <taxon>Eukaryota</taxon>
        <taxon>Metazoa</taxon>
        <taxon>Chordata</taxon>
        <taxon>Craniata</taxon>
        <taxon>Vertebrata</taxon>
        <taxon>Euteleostomi</taxon>
        <taxon>Actinopterygii</taxon>
        <taxon>Neopterygii</taxon>
        <taxon>Teleostei</taxon>
        <taxon>Neoteleostei</taxon>
        <taxon>Acanthomorphata</taxon>
        <taxon>Eupercaria</taxon>
        <taxon>Perciformes</taxon>
        <taxon>Notothenioidei</taxon>
        <taxon>Nototheniidae</taxon>
        <taxon>Dissostichus</taxon>
    </lineage>
</organism>
<evidence type="ECO:0000313" key="2">
    <source>
        <dbReference type="EMBL" id="KAF3849574.1"/>
    </source>
</evidence>
<name>A0A7J5YJA9_DISMA</name>
<dbReference type="PANTHER" id="PTHR46599:SF3">
    <property type="entry name" value="PIGGYBAC TRANSPOSABLE ELEMENT-DERIVED PROTEIN 4"/>
    <property type="match status" value="1"/>
</dbReference>
<reference evidence="2 3" key="1">
    <citation type="submission" date="2020-03" db="EMBL/GenBank/DDBJ databases">
        <title>Dissostichus mawsoni Genome sequencing and assembly.</title>
        <authorList>
            <person name="Park H."/>
        </authorList>
    </citation>
    <scope>NUCLEOTIDE SEQUENCE [LARGE SCALE GENOMIC DNA]</scope>
    <source>
        <strain evidence="2">DM0001</strain>
        <tissue evidence="2">Muscle</tissue>
    </source>
</reference>
<keyword evidence="3" id="KW-1185">Reference proteome</keyword>
<dbReference type="InterPro" id="IPR029526">
    <property type="entry name" value="PGBD"/>
</dbReference>
<comment type="caution">
    <text evidence="2">The sequence shown here is derived from an EMBL/GenBank/DDBJ whole genome shotgun (WGS) entry which is preliminary data.</text>
</comment>